<dbReference type="RefSeq" id="XP_055871082.1">
    <property type="nucleotide sequence ID" value="XM_056015107.1"/>
</dbReference>
<feature type="disulfide bond" evidence="2">
    <location>
        <begin position="290"/>
        <end position="308"/>
    </location>
</feature>
<dbReference type="Gene3D" id="4.10.400.10">
    <property type="entry name" value="Low-density Lipoprotein Receptor"/>
    <property type="match status" value="5"/>
</dbReference>
<keyword evidence="1 2" id="KW-1015">Disulfide bond</keyword>
<dbReference type="PROSITE" id="PS00135">
    <property type="entry name" value="TRYPSIN_SER"/>
    <property type="match status" value="1"/>
</dbReference>
<keyword evidence="3" id="KW-0720">Serine protease</keyword>
<feature type="region of interest" description="Disordered" evidence="4">
    <location>
        <begin position="108"/>
        <end position="143"/>
    </location>
</feature>
<dbReference type="InterPro" id="IPR018114">
    <property type="entry name" value="TRYPSIN_HIS"/>
</dbReference>
<feature type="disulfide bond" evidence="2">
    <location>
        <begin position="360"/>
        <end position="372"/>
    </location>
</feature>
<dbReference type="PROSITE" id="PS01209">
    <property type="entry name" value="LDLRA_1"/>
    <property type="match status" value="2"/>
</dbReference>
<keyword evidence="3" id="KW-0645">Protease</keyword>
<evidence type="ECO:0000313" key="11">
    <source>
        <dbReference type="RefSeq" id="XP_055871082.1"/>
    </source>
</evidence>
<dbReference type="PROSITE" id="PS50068">
    <property type="entry name" value="LDLRA_2"/>
    <property type="match status" value="6"/>
</dbReference>
<evidence type="ECO:0000256" key="2">
    <source>
        <dbReference type="PROSITE-ProRule" id="PRU00124"/>
    </source>
</evidence>
<keyword evidence="5" id="KW-0812">Transmembrane</keyword>
<evidence type="ECO:0000259" key="6">
    <source>
        <dbReference type="PROSITE" id="PS50240"/>
    </source>
</evidence>
<dbReference type="FunFam" id="2.40.10.10:FF:000068">
    <property type="entry name" value="transmembrane protease serine 2"/>
    <property type="match status" value="1"/>
</dbReference>
<evidence type="ECO:0000313" key="9">
    <source>
        <dbReference type="RefSeq" id="XP_013087043.2"/>
    </source>
</evidence>
<dbReference type="RefSeq" id="XP_013087042.2">
    <property type="nucleotide sequence ID" value="XM_013231588.2"/>
</dbReference>
<keyword evidence="7" id="KW-1185">Reference proteome</keyword>
<gene>
    <name evidence="8 9 10 11" type="primary">LOC106071475</name>
</gene>
<feature type="compositionally biased region" description="Low complexity" evidence="4">
    <location>
        <begin position="115"/>
        <end position="143"/>
    </location>
</feature>
<dbReference type="SUPFAM" id="SSF50494">
    <property type="entry name" value="Trypsin-like serine proteases"/>
    <property type="match status" value="1"/>
</dbReference>
<dbReference type="SMART" id="SM00020">
    <property type="entry name" value="Tryp_SPc"/>
    <property type="match status" value="1"/>
</dbReference>
<dbReference type="InterPro" id="IPR002172">
    <property type="entry name" value="LDrepeatLR_classA_rpt"/>
</dbReference>
<dbReference type="PRINTS" id="PR00261">
    <property type="entry name" value="LDLRECEPTOR"/>
</dbReference>
<feature type="region of interest" description="Disordered" evidence="4">
    <location>
        <begin position="1"/>
        <end position="38"/>
    </location>
</feature>
<dbReference type="KEGG" id="bgt:106071475"/>
<feature type="disulfide bond" evidence="2">
    <location>
        <begin position="367"/>
        <end position="385"/>
    </location>
</feature>
<dbReference type="InterPro" id="IPR001254">
    <property type="entry name" value="Trypsin_dom"/>
</dbReference>
<dbReference type="InterPro" id="IPR023415">
    <property type="entry name" value="LDLR_class-A_CS"/>
</dbReference>
<accession>A0A9U8EGQ3</accession>
<evidence type="ECO:0000313" key="7">
    <source>
        <dbReference type="Proteomes" id="UP001165740"/>
    </source>
</evidence>
<dbReference type="InterPro" id="IPR043504">
    <property type="entry name" value="Peptidase_S1_PA_chymotrypsin"/>
</dbReference>
<feature type="disulfide bond" evidence="2">
    <location>
        <begin position="216"/>
        <end position="234"/>
    </location>
</feature>
<dbReference type="InterPro" id="IPR036055">
    <property type="entry name" value="LDL_receptor-like_sf"/>
</dbReference>
<dbReference type="RefSeq" id="XP_013087043.2">
    <property type="nucleotide sequence ID" value="XM_013231589.2"/>
</dbReference>
<dbReference type="OMA" id="GHIECPG"/>
<dbReference type="PANTHER" id="PTHR24252:SF7">
    <property type="entry name" value="HYALIN"/>
    <property type="match status" value="1"/>
</dbReference>
<dbReference type="CDD" id="cd00190">
    <property type="entry name" value="Tryp_SPc"/>
    <property type="match status" value="1"/>
</dbReference>
<evidence type="ECO:0000313" key="10">
    <source>
        <dbReference type="RefSeq" id="XP_013087045.2"/>
    </source>
</evidence>
<dbReference type="GeneID" id="106071475"/>
<dbReference type="Gene3D" id="2.40.10.10">
    <property type="entry name" value="Trypsin-like serine proteases"/>
    <property type="match status" value="1"/>
</dbReference>
<feature type="disulfide bond" evidence="2">
    <location>
        <begin position="266"/>
        <end position="281"/>
    </location>
</feature>
<dbReference type="SUPFAM" id="SSF57424">
    <property type="entry name" value="LDL receptor-like module"/>
    <property type="match status" value="5"/>
</dbReference>
<feature type="disulfide bond" evidence="2">
    <location>
        <begin position="172"/>
        <end position="184"/>
    </location>
</feature>
<dbReference type="InterPro" id="IPR009003">
    <property type="entry name" value="Peptidase_S1_PA"/>
</dbReference>
<dbReference type="RefSeq" id="XP_013087045.2">
    <property type="nucleotide sequence ID" value="XM_013231591.2"/>
</dbReference>
<organism evidence="7 9">
    <name type="scientific">Biomphalaria glabrata</name>
    <name type="common">Bloodfluke planorb</name>
    <name type="synonym">Freshwater snail</name>
    <dbReference type="NCBI Taxonomy" id="6526"/>
    <lineage>
        <taxon>Eukaryota</taxon>
        <taxon>Metazoa</taxon>
        <taxon>Spiralia</taxon>
        <taxon>Lophotrochozoa</taxon>
        <taxon>Mollusca</taxon>
        <taxon>Gastropoda</taxon>
        <taxon>Heterobranchia</taxon>
        <taxon>Euthyneura</taxon>
        <taxon>Panpulmonata</taxon>
        <taxon>Hygrophila</taxon>
        <taxon>Lymnaeoidea</taxon>
        <taxon>Planorbidae</taxon>
        <taxon>Biomphalaria</taxon>
    </lineage>
</organism>
<feature type="disulfide bond" evidence="2">
    <location>
        <begin position="209"/>
        <end position="221"/>
    </location>
</feature>
<feature type="domain" description="Peptidase S1" evidence="6">
    <location>
        <begin position="503"/>
        <end position="755"/>
    </location>
</feature>
<dbReference type="PROSITE" id="PS00134">
    <property type="entry name" value="TRYPSIN_HIS"/>
    <property type="match status" value="1"/>
</dbReference>
<dbReference type="Pfam" id="PF00089">
    <property type="entry name" value="Trypsin"/>
    <property type="match status" value="1"/>
</dbReference>
<keyword evidence="3" id="KW-0378">Hydrolase</keyword>
<dbReference type="Proteomes" id="UP001165740">
    <property type="component" value="Chromosome 17"/>
</dbReference>
<evidence type="ECO:0000256" key="4">
    <source>
        <dbReference type="SAM" id="MobiDB-lite"/>
    </source>
</evidence>
<evidence type="ECO:0000256" key="1">
    <source>
        <dbReference type="ARBA" id="ARBA00023157"/>
    </source>
</evidence>
<keyword evidence="5" id="KW-1133">Transmembrane helix</keyword>
<dbReference type="PANTHER" id="PTHR24252">
    <property type="entry name" value="ACROSIN-RELATED"/>
    <property type="match status" value="1"/>
</dbReference>
<dbReference type="Pfam" id="PF00057">
    <property type="entry name" value="Ldl_recept_a"/>
    <property type="match status" value="4"/>
</dbReference>
<name>A0A9U8EGQ3_BIOGL</name>
<feature type="disulfide bond" evidence="2">
    <location>
        <begin position="302"/>
        <end position="317"/>
    </location>
</feature>
<evidence type="ECO:0000256" key="3">
    <source>
        <dbReference type="RuleBase" id="RU363034"/>
    </source>
</evidence>
<dbReference type="CDD" id="cd00112">
    <property type="entry name" value="LDLa"/>
    <property type="match status" value="5"/>
</dbReference>
<evidence type="ECO:0000256" key="5">
    <source>
        <dbReference type="SAM" id="Phobius"/>
    </source>
</evidence>
<sequence length="759" mass="83252">MFSTSRHQRHDTAHHGKFTPLPMSEMGTNSPRGGAGLSSAAKDMVTATKLISPYITLKTFLIIIFISLIIIAVAILAAVLIITSEYTMFPVPDMTSEASEPSFVNASERTESPLSSTTTPFILSSSSSSTTSRTTASTKLTTTTVTTSTTSTTSSSTATTTTTTTTSYRPPCKSGEYQCANYQCVDHSKLCDGYPDCEDGTDESLFCNCTAEQFRCSNGQCIPKSSVCDKYFDCLTYEDEANCPDCAGFRCKSNNVCLWDSNEKRCDAVYDCDDFSDEINCNLGYGHSRCKNGVEVRSLLWCDGVDDCGDNTDEENCVCEKLQKFACTSKPQGQCIPRQWVCDGISDCETGADESSCTNCSADQFQCKDYSCIPHSMHCDGKVDCATVGGDEDNCVKVDTDNELTITFGGVMLPVCWDFWSNDHSAYVCSSQQRRLVSSWPTKKLSPASRFAVLKNQSWNIADPTNQTFSFSEACPSGEIVNIKCQDQGLCGLRKVEFLESYVAGGGLPPLGKWPWVVSLSFLDTLICGGALIARRWVLTAAHCLSMPVPDRIDLDFTKTPFYFTITAGSILKINDPKTKLSANDLYRQTVRVAEIINHPYEWDLALLKLEKEVTYTEAVQPLCLPPEDYVFLPRAYCYLAGWGHFNSKQYMRPQTLRDARLQVWTENRCSKNKVLGETIVNINSTICTGYRSGVPSGCTGDSGGPLMCLDPASGLYTLAGIMSRGASVCGQGRSLSNRFARVSTSVQWIKNIMGKRSP</sequence>
<feature type="disulfide bond" evidence="2">
    <location>
        <begin position="179"/>
        <end position="197"/>
    </location>
</feature>
<protein>
    <submittedName>
        <fullName evidence="8 9">Atrial natriuretic peptide-converting enzyme-like isoform X1</fullName>
    </submittedName>
</protein>
<dbReference type="PROSITE" id="PS50240">
    <property type="entry name" value="TRYPSIN_DOM"/>
    <property type="match status" value="1"/>
</dbReference>
<dbReference type="OrthoDB" id="664115at2759"/>
<proteinExistence type="predicted"/>
<keyword evidence="5" id="KW-0472">Membrane</keyword>
<feature type="transmembrane region" description="Helical" evidence="5">
    <location>
        <begin position="59"/>
        <end position="82"/>
    </location>
</feature>
<reference evidence="8 9" key="1">
    <citation type="submission" date="2025-04" db="UniProtKB">
        <authorList>
            <consortium name="RefSeq"/>
        </authorList>
    </citation>
    <scope>IDENTIFICATION</scope>
</reference>
<dbReference type="AlphaFoldDB" id="A0A9U8EGQ3"/>
<feature type="disulfide bond" evidence="2">
    <location>
        <begin position="342"/>
        <end position="357"/>
    </location>
</feature>
<dbReference type="GO" id="GO:0006508">
    <property type="term" value="P:proteolysis"/>
    <property type="evidence" value="ECO:0007669"/>
    <property type="project" value="UniProtKB-KW"/>
</dbReference>
<evidence type="ECO:0000313" key="8">
    <source>
        <dbReference type="RefSeq" id="XP_013087042.2"/>
    </source>
</evidence>
<dbReference type="SMART" id="SM00192">
    <property type="entry name" value="LDLa"/>
    <property type="match status" value="6"/>
</dbReference>
<comment type="caution">
    <text evidence="2">Lacks conserved residue(s) required for the propagation of feature annotation.</text>
</comment>
<dbReference type="InterPro" id="IPR033116">
    <property type="entry name" value="TRYPSIN_SER"/>
</dbReference>
<dbReference type="GO" id="GO:0004252">
    <property type="term" value="F:serine-type endopeptidase activity"/>
    <property type="evidence" value="ECO:0007669"/>
    <property type="project" value="InterPro"/>
</dbReference>
<feature type="disulfide bond" evidence="2">
    <location>
        <begin position="228"/>
        <end position="243"/>
    </location>
</feature>